<keyword evidence="7" id="KW-1185">Reference proteome</keyword>
<protein>
    <recommendedName>
        <fullName evidence="5">HTH lysR-type domain-containing protein</fullName>
    </recommendedName>
</protein>
<dbReference type="InterPro" id="IPR000847">
    <property type="entry name" value="LysR_HTH_N"/>
</dbReference>
<sequence length="297" mass="31350">MELRHLRYFVAVADTGNLTQAAERCFVAQSALSAQIARLEAEFGSELFVRSRRGMRLTTAGEALLPRARRLLTEADRVEQDMAALRGMLAGRLRIGMIQGSPPSLEVVGLVAAFHEQHPGVRLFIRTGASHDLAHDVVDGDLDVAVVALRDSDLPAALTATPLIDDPLVAVIPQTAALRSGVPVSVGQLVELGPFIHYRRGSGLRRAVTEAFDRAEVDVEASFELDQISDMARLVALGAGVAVVPSSAVSAAPERARVVALSDRAALHTITAISSAGASAATTAFLGLLRQAAASPR</sequence>
<keyword evidence="2" id="KW-0805">Transcription regulation</keyword>
<evidence type="ECO:0000313" key="6">
    <source>
        <dbReference type="EMBL" id="GGN23587.1"/>
    </source>
</evidence>
<feature type="domain" description="HTH lysR-type" evidence="5">
    <location>
        <begin position="1"/>
        <end position="58"/>
    </location>
</feature>
<comment type="similarity">
    <text evidence="1">Belongs to the LysR transcriptional regulatory family.</text>
</comment>
<reference evidence="7" key="1">
    <citation type="journal article" date="2019" name="Int. J. Syst. Evol. Microbiol.">
        <title>The Global Catalogue of Microorganisms (GCM) 10K type strain sequencing project: providing services to taxonomists for standard genome sequencing and annotation.</title>
        <authorList>
            <consortium name="The Broad Institute Genomics Platform"/>
            <consortium name="The Broad Institute Genome Sequencing Center for Infectious Disease"/>
            <person name="Wu L."/>
            <person name="Ma J."/>
        </authorList>
    </citation>
    <scope>NUCLEOTIDE SEQUENCE [LARGE SCALE GENOMIC DNA]</scope>
    <source>
        <strain evidence="7">CGMCC 4.7319</strain>
    </source>
</reference>
<dbReference type="RefSeq" id="WP_189159767.1">
    <property type="nucleotide sequence ID" value="NZ_BMNC01000019.1"/>
</dbReference>
<dbReference type="EMBL" id="BMNC01000019">
    <property type="protein sequence ID" value="GGN23587.1"/>
    <property type="molecule type" value="Genomic_DNA"/>
</dbReference>
<keyword evidence="4" id="KW-0804">Transcription</keyword>
<gene>
    <name evidence="6" type="ORF">GCM10011609_76450</name>
</gene>
<organism evidence="6 7">
    <name type="scientific">Lentzea pudingi</name>
    <dbReference type="NCBI Taxonomy" id="1789439"/>
    <lineage>
        <taxon>Bacteria</taxon>
        <taxon>Bacillati</taxon>
        <taxon>Actinomycetota</taxon>
        <taxon>Actinomycetes</taxon>
        <taxon>Pseudonocardiales</taxon>
        <taxon>Pseudonocardiaceae</taxon>
        <taxon>Lentzea</taxon>
    </lineage>
</organism>
<dbReference type="InterPro" id="IPR036388">
    <property type="entry name" value="WH-like_DNA-bd_sf"/>
</dbReference>
<name>A0ABQ2ISL0_9PSEU</name>
<dbReference type="Gene3D" id="1.10.10.10">
    <property type="entry name" value="Winged helix-like DNA-binding domain superfamily/Winged helix DNA-binding domain"/>
    <property type="match status" value="1"/>
</dbReference>
<keyword evidence="3" id="KW-0238">DNA-binding</keyword>
<dbReference type="SUPFAM" id="SSF53850">
    <property type="entry name" value="Periplasmic binding protein-like II"/>
    <property type="match status" value="1"/>
</dbReference>
<dbReference type="PANTHER" id="PTHR30346">
    <property type="entry name" value="TRANSCRIPTIONAL DUAL REGULATOR HCAR-RELATED"/>
    <property type="match status" value="1"/>
</dbReference>
<dbReference type="CDD" id="cd05466">
    <property type="entry name" value="PBP2_LTTR_substrate"/>
    <property type="match status" value="1"/>
</dbReference>
<evidence type="ECO:0000256" key="2">
    <source>
        <dbReference type="ARBA" id="ARBA00023015"/>
    </source>
</evidence>
<evidence type="ECO:0000259" key="5">
    <source>
        <dbReference type="PROSITE" id="PS50931"/>
    </source>
</evidence>
<dbReference type="PANTHER" id="PTHR30346:SF29">
    <property type="entry name" value="LYSR SUBSTRATE-BINDING"/>
    <property type="match status" value="1"/>
</dbReference>
<dbReference type="Proteomes" id="UP000597656">
    <property type="component" value="Unassembled WGS sequence"/>
</dbReference>
<dbReference type="SUPFAM" id="SSF46785">
    <property type="entry name" value="Winged helix' DNA-binding domain"/>
    <property type="match status" value="1"/>
</dbReference>
<dbReference type="Pfam" id="PF03466">
    <property type="entry name" value="LysR_substrate"/>
    <property type="match status" value="1"/>
</dbReference>
<dbReference type="Pfam" id="PF00126">
    <property type="entry name" value="HTH_1"/>
    <property type="match status" value="1"/>
</dbReference>
<dbReference type="InterPro" id="IPR036390">
    <property type="entry name" value="WH_DNA-bd_sf"/>
</dbReference>
<evidence type="ECO:0000256" key="3">
    <source>
        <dbReference type="ARBA" id="ARBA00023125"/>
    </source>
</evidence>
<dbReference type="Gene3D" id="3.40.190.10">
    <property type="entry name" value="Periplasmic binding protein-like II"/>
    <property type="match status" value="2"/>
</dbReference>
<proteinExistence type="inferred from homology"/>
<dbReference type="PROSITE" id="PS50931">
    <property type="entry name" value="HTH_LYSR"/>
    <property type="match status" value="1"/>
</dbReference>
<accession>A0ABQ2ISL0</accession>
<evidence type="ECO:0000313" key="7">
    <source>
        <dbReference type="Proteomes" id="UP000597656"/>
    </source>
</evidence>
<dbReference type="PRINTS" id="PR00039">
    <property type="entry name" value="HTHLYSR"/>
</dbReference>
<dbReference type="InterPro" id="IPR005119">
    <property type="entry name" value="LysR_subst-bd"/>
</dbReference>
<evidence type="ECO:0000256" key="1">
    <source>
        <dbReference type="ARBA" id="ARBA00009437"/>
    </source>
</evidence>
<comment type="caution">
    <text evidence="6">The sequence shown here is derived from an EMBL/GenBank/DDBJ whole genome shotgun (WGS) entry which is preliminary data.</text>
</comment>
<evidence type="ECO:0000256" key="4">
    <source>
        <dbReference type="ARBA" id="ARBA00023163"/>
    </source>
</evidence>